<dbReference type="EMBL" id="FNHB01000001">
    <property type="protein sequence ID" value="SDL57162.1"/>
    <property type="molecule type" value="Genomic_DNA"/>
</dbReference>
<evidence type="ECO:0000313" key="4">
    <source>
        <dbReference type="Proteomes" id="UP000214880"/>
    </source>
</evidence>
<reference evidence="3 4" key="1">
    <citation type="submission" date="2016-10" db="EMBL/GenBank/DDBJ databases">
        <authorList>
            <person name="de Groot N.N."/>
        </authorList>
    </citation>
    <scope>NUCLEOTIDE SEQUENCE [LARGE SCALE GENOMIC DNA]</scope>
    <source>
        <strain evidence="3 4">DSM 1736</strain>
    </source>
</reference>
<dbReference type="PROSITE" id="PS51257">
    <property type="entry name" value="PROKAR_LIPOPROTEIN"/>
    <property type="match status" value="1"/>
</dbReference>
<evidence type="ECO:0000313" key="3">
    <source>
        <dbReference type="EMBL" id="SDL57162.1"/>
    </source>
</evidence>
<sequence>MKNRKSIALSLLLLCSMGLAAGCGTKETPATAAEKYPDKAITLIVPFAAGGSADMMARAMGKSAYKHLGQNVVIKNVPGAGGILGWNELVESGEDGYTLGTVDTSALLQPLYGTTPYHYSSALDPLVQIMELPAIAAVRSDCPWNSLAELVDYAKQHPHAVKFGHSGLGSGNHLAGEMIVLNAGVALDQVPFKGAAESLAALLGGHVQLMFSAAPGIQEHVKSGAVKVIGVGSTKRMSDPLYSNVPTFQEQGIDVVFSFFFGIAAHKGMPKEVKTKLLEGLEKTVNDPEYIENMRKLGMEVNYLGHEEFFQKWLKETRRLTQVVKESGIAEKIAEQRK</sequence>
<dbReference type="InterPro" id="IPR042100">
    <property type="entry name" value="Bug_dom1"/>
</dbReference>
<keyword evidence="2" id="KW-0732">Signal</keyword>
<dbReference type="SUPFAM" id="SSF53850">
    <property type="entry name" value="Periplasmic binding protein-like II"/>
    <property type="match status" value="1"/>
</dbReference>
<dbReference type="Pfam" id="PF03401">
    <property type="entry name" value="TctC"/>
    <property type="match status" value="1"/>
</dbReference>
<keyword evidence="3" id="KW-0675">Receptor</keyword>
<feature type="chain" id="PRO_5038441505" evidence="2">
    <location>
        <begin position="21"/>
        <end position="338"/>
    </location>
</feature>
<gene>
    <name evidence="3" type="ORF">SAMN04488502_101238</name>
</gene>
<name>A0A1G9L5C3_9FIRM</name>
<comment type="similarity">
    <text evidence="1">Belongs to the UPF0065 (bug) family.</text>
</comment>
<dbReference type="CDD" id="cd07012">
    <property type="entry name" value="PBP2_Bug_TTT"/>
    <property type="match status" value="1"/>
</dbReference>
<dbReference type="InterPro" id="IPR005064">
    <property type="entry name" value="BUG"/>
</dbReference>
<proteinExistence type="inferred from homology"/>
<dbReference type="PIRSF" id="PIRSF017082">
    <property type="entry name" value="YflP"/>
    <property type="match status" value="1"/>
</dbReference>
<dbReference type="Gene3D" id="3.40.190.150">
    <property type="entry name" value="Bordetella uptake gene, domain 1"/>
    <property type="match status" value="1"/>
</dbReference>
<dbReference type="STRING" id="146817.SAMN04488502_101238"/>
<accession>A0A1G9L5C3</accession>
<dbReference type="Proteomes" id="UP000214880">
    <property type="component" value="Unassembled WGS sequence"/>
</dbReference>
<keyword evidence="4" id="KW-1185">Reference proteome</keyword>
<dbReference type="RefSeq" id="WP_245697982.1">
    <property type="nucleotide sequence ID" value="NZ_FNHB01000001.1"/>
</dbReference>
<organism evidence="3 4">
    <name type="scientific">Dendrosporobacter quercicolus</name>
    <dbReference type="NCBI Taxonomy" id="146817"/>
    <lineage>
        <taxon>Bacteria</taxon>
        <taxon>Bacillati</taxon>
        <taxon>Bacillota</taxon>
        <taxon>Negativicutes</taxon>
        <taxon>Selenomonadales</taxon>
        <taxon>Sporomusaceae</taxon>
        <taxon>Dendrosporobacter</taxon>
    </lineage>
</organism>
<protein>
    <submittedName>
        <fullName evidence="3">Tripartite-type tricarboxylate transporter, receptor component TctC</fullName>
    </submittedName>
</protein>
<dbReference type="Gene3D" id="3.40.190.10">
    <property type="entry name" value="Periplasmic binding protein-like II"/>
    <property type="match status" value="1"/>
</dbReference>
<dbReference type="PANTHER" id="PTHR42928">
    <property type="entry name" value="TRICARBOXYLATE-BINDING PROTEIN"/>
    <property type="match status" value="1"/>
</dbReference>
<evidence type="ECO:0000256" key="2">
    <source>
        <dbReference type="SAM" id="SignalP"/>
    </source>
</evidence>
<feature type="signal peptide" evidence="2">
    <location>
        <begin position="1"/>
        <end position="20"/>
    </location>
</feature>
<dbReference type="PANTHER" id="PTHR42928:SF5">
    <property type="entry name" value="BLR1237 PROTEIN"/>
    <property type="match status" value="1"/>
</dbReference>
<evidence type="ECO:0000256" key="1">
    <source>
        <dbReference type="ARBA" id="ARBA00006987"/>
    </source>
</evidence>
<dbReference type="AlphaFoldDB" id="A0A1G9L5C3"/>